<gene>
    <name evidence="3" type="ORF">ALQ86_04841</name>
</gene>
<evidence type="ECO:0000313" key="3">
    <source>
        <dbReference type="EMBL" id="RML97242.1"/>
    </source>
</evidence>
<comment type="caution">
    <text evidence="3">The sequence shown here is derived from an EMBL/GenBank/DDBJ whole genome shotgun (WGS) entry which is preliminary data.</text>
</comment>
<evidence type="ECO:0000313" key="4">
    <source>
        <dbReference type="Proteomes" id="UP000272627"/>
    </source>
</evidence>
<dbReference type="EMBL" id="RBOA01000364">
    <property type="protein sequence ID" value="RML97242.1"/>
    <property type="molecule type" value="Genomic_DNA"/>
</dbReference>
<keyword evidence="2" id="KW-0472">Membrane</keyword>
<reference evidence="3 4" key="1">
    <citation type="submission" date="2018-08" db="EMBL/GenBank/DDBJ databases">
        <title>Recombination of ecologically and evolutionarily significant loci maintains genetic cohesion in the Pseudomonas syringae species complex.</title>
        <authorList>
            <person name="Dillon M."/>
            <person name="Thakur S."/>
            <person name="Almeida R.N.D."/>
            <person name="Weir B.S."/>
            <person name="Guttman D.S."/>
        </authorList>
    </citation>
    <scope>NUCLEOTIDE SEQUENCE [LARGE SCALE GENOMIC DNA]</scope>
    <source>
        <strain evidence="3 4">ICMP 8636</strain>
    </source>
</reference>
<protein>
    <recommendedName>
        <fullName evidence="5">DUF3613 domain-containing protein</fullName>
    </recommendedName>
</protein>
<feature type="region of interest" description="Disordered" evidence="1">
    <location>
        <begin position="1"/>
        <end position="37"/>
    </location>
</feature>
<proteinExistence type="predicted"/>
<evidence type="ECO:0000256" key="1">
    <source>
        <dbReference type="SAM" id="MobiDB-lite"/>
    </source>
</evidence>
<organism evidence="3 4">
    <name type="scientific">Pseudomonas amygdali pv. eriobotryae</name>
    <dbReference type="NCBI Taxonomy" id="129137"/>
    <lineage>
        <taxon>Bacteria</taxon>
        <taxon>Pseudomonadati</taxon>
        <taxon>Pseudomonadota</taxon>
        <taxon>Gammaproteobacteria</taxon>
        <taxon>Pseudomonadales</taxon>
        <taxon>Pseudomonadaceae</taxon>
        <taxon>Pseudomonas</taxon>
        <taxon>Pseudomonas amygdali</taxon>
    </lineage>
</organism>
<evidence type="ECO:0000256" key="2">
    <source>
        <dbReference type="SAM" id="Phobius"/>
    </source>
</evidence>
<keyword evidence="2" id="KW-0812">Transmembrane</keyword>
<evidence type="ECO:0008006" key="5">
    <source>
        <dbReference type="Google" id="ProtNLM"/>
    </source>
</evidence>
<dbReference type="AlphaFoldDB" id="A0A3M3A9W1"/>
<dbReference type="InterPro" id="IPR022053">
    <property type="entry name" value="DUF3613"/>
</dbReference>
<sequence>MDASSRTGLSSRTDARADHRGSGACRKNRKNPRHATRVRQYNRSTTMKSALVGSIVILFIVSSAWAASDEQSPYAQKQTETWLQLQASGKAASPTPQINTAAERDLSLQRWLETYKYKIPEYYEQEAGGKFSAGSK</sequence>
<keyword evidence="2" id="KW-1133">Transmembrane helix</keyword>
<feature type="transmembrane region" description="Helical" evidence="2">
    <location>
        <begin position="49"/>
        <end position="67"/>
    </location>
</feature>
<name>A0A3M3A9W1_PSEA0</name>
<accession>A0A3M3A9W1</accession>
<feature type="compositionally biased region" description="Polar residues" evidence="1">
    <location>
        <begin position="1"/>
        <end position="12"/>
    </location>
</feature>
<dbReference type="Pfam" id="PF12266">
    <property type="entry name" value="DUF3613"/>
    <property type="match status" value="1"/>
</dbReference>
<dbReference type="Proteomes" id="UP000272627">
    <property type="component" value="Unassembled WGS sequence"/>
</dbReference>
<feature type="compositionally biased region" description="Basic residues" evidence="1">
    <location>
        <begin position="26"/>
        <end position="37"/>
    </location>
</feature>